<dbReference type="InterPro" id="IPR001789">
    <property type="entry name" value="Sig_transdc_resp-reg_receiver"/>
</dbReference>
<keyword evidence="15" id="KW-0131">Cell cycle</keyword>
<feature type="transmembrane region" description="Helical" evidence="19">
    <location>
        <begin position="15"/>
        <end position="36"/>
    </location>
</feature>
<feature type="domain" description="PAS" evidence="22">
    <location>
        <begin position="186"/>
        <end position="230"/>
    </location>
</feature>
<dbReference type="EC" id="2.7.13.3" evidence="3"/>
<dbReference type="CDD" id="cd00082">
    <property type="entry name" value="HisKA"/>
    <property type="match status" value="1"/>
</dbReference>
<dbReference type="STRING" id="1045558.SAMN05216175_106239"/>
<dbReference type="Gene3D" id="1.10.287.130">
    <property type="match status" value="1"/>
</dbReference>
<dbReference type="PROSITE" id="PS50110">
    <property type="entry name" value="RESPONSE_REGULATORY"/>
    <property type="match status" value="1"/>
</dbReference>
<dbReference type="GO" id="GO:0009927">
    <property type="term" value="F:histidine phosphotransfer kinase activity"/>
    <property type="evidence" value="ECO:0007669"/>
    <property type="project" value="TreeGrafter"/>
</dbReference>
<dbReference type="InterPro" id="IPR004358">
    <property type="entry name" value="Sig_transdc_His_kin-like_C"/>
</dbReference>
<dbReference type="InterPro" id="IPR035965">
    <property type="entry name" value="PAS-like_dom_sf"/>
</dbReference>
<evidence type="ECO:0000256" key="15">
    <source>
        <dbReference type="ARBA" id="ARBA00023306"/>
    </source>
</evidence>
<dbReference type="InterPro" id="IPR011006">
    <property type="entry name" value="CheY-like_superfamily"/>
</dbReference>
<keyword evidence="10" id="KW-0418">Kinase</keyword>
<dbReference type="CDD" id="cd16922">
    <property type="entry name" value="HATPase_EvgS-ArcB-TorS-like"/>
    <property type="match status" value="1"/>
</dbReference>
<dbReference type="Gene3D" id="3.30.565.10">
    <property type="entry name" value="Histidine kinase-like ATPase, C-terminal domain"/>
    <property type="match status" value="1"/>
</dbReference>
<keyword evidence="8 19" id="KW-0812">Transmembrane</keyword>
<comment type="catalytic activity">
    <reaction evidence="1">
        <text>ATP + protein L-histidine = ADP + protein N-phospho-L-histidine.</text>
        <dbReference type="EC" id="2.7.13.3"/>
    </reaction>
</comment>
<keyword evidence="13" id="KW-0902">Two-component regulatory system</keyword>
<evidence type="ECO:0000259" key="21">
    <source>
        <dbReference type="PROSITE" id="PS50110"/>
    </source>
</evidence>
<dbReference type="Gene3D" id="1.20.120.160">
    <property type="entry name" value="HPT domain"/>
    <property type="match status" value="3"/>
</dbReference>
<protein>
    <recommendedName>
        <fullName evidence="3">histidine kinase</fullName>
        <ecNumber evidence="3">2.7.13.3</ecNumber>
    </recommendedName>
</protein>
<dbReference type="Gene3D" id="3.30.450.20">
    <property type="entry name" value="PAS domain"/>
    <property type="match status" value="1"/>
</dbReference>
<keyword evidence="4" id="KW-1003">Cell membrane</keyword>
<evidence type="ECO:0000256" key="13">
    <source>
        <dbReference type="ARBA" id="ARBA00023012"/>
    </source>
</evidence>
<dbReference type="SMART" id="SM00387">
    <property type="entry name" value="HATPase_c"/>
    <property type="match status" value="1"/>
</dbReference>
<dbReference type="PROSITE" id="PS50109">
    <property type="entry name" value="HIS_KIN"/>
    <property type="match status" value="1"/>
</dbReference>
<evidence type="ECO:0000259" key="22">
    <source>
        <dbReference type="PROSITE" id="PS50112"/>
    </source>
</evidence>
<dbReference type="GO" id="GO:0000155">
    <property type="term" value="F:phosphorelay sensor kinase activity"/>
    <property type="evidence" value="ECO:0007669"/>
    <property type="project" value="InterPro"/>
</dbReference>
<dbReference type="InterPro" id="IPR008207">
    <property type="entry name" value="Sig_transdc_His_kin_Hpt_dom"/>
</dbReference>
<proteinExistence type="predicted"/>
<dbReference type="SMART" id="SM00448">
    <property type="entry name" value="REC"/>
    <property type="match status" value="1"/>
</dbReference>
<dbReference type="SUPFAM" id="SSF47384">
    <property type="entry name" value="Homodimeric domain of signal transducing histidine kinase"/>
    <property type="match status" value="1"/>
</dbReference>
<evidence type="ECO:0000313" key="24">
    <source>
        <dbReference type="EMBL" id="SFG42815.1"/>
    </source>
</evidence>
<dbReference type="InterPro" id="IPR036641">
    <property type="entry name" value="HPT_dom_sf"/>
</dbReference>
<dbReference type="Pfam" id="PF08448">
    <property type="entry name" value="PAS_4"/>
    <property type="match status" value="1"/>
</dbReference>
<dbReference type="GO" id="GO:0005886">
    <property type="term" value="C:plasma membrane"/>
    <property type="evidence" value="ECO:0007669"/>
    <property type="project" value="UniProtKB-SubCell"/>
</dbReference>
<dbReference type="Pfam" id="PF00072">
    <property type="entry name" value="Response_reg"/>
    <property type="match status" value="1"/>
</dbReference>
<evidence type="ECO:0000256" key="1">
    <source>
        <dbReference type="ARBA" id="ARBA00000085"/>
    </source>
</evidence>
<dbReference type="PANTHER" id="PTHR43047:SF72">
    <property type="entry name" value="OSMOSENSING HISTIDINE PROTEIN KINASE SLN1"/>
    <property type="match status" value="1"/>
</dbReference>
<evidence type="ECO:0000256" key="2">
    <source>
        <dbReference type="ARBA" id="ARBA00004429"/>
    </source>
</evidence>
<dbReference type="InterPro" id="IPR000014">
    <property type="entry name" value="PAS"/>
</dbReference>
<evidence type="ECO:0000256" key="9">
    <source>
        <dbReference type="ARBA" id="ARBA00022741"/>
    </source>
</evidence>
<dbReference type="PROSITE" id="PS50894">
    <property type="entry name" value="HPT"/>
    <property type="match status" value="3"/>
</dbReference>
<evidence type="ECO:0000256" key="10">
    <source>
        <dbReference type="ARBA" id="ARBA00022777"/>
    </source>
</evidence>
<dbReference type="GO" id="GO:0005524">
    <property type="term" value="F:ATP binding"/>
    <property type="evidence" value="ECO:0007669"/>
    <property type="project" value="UniProtKB-KW"/>
</dbReference>
<dbReference type="SMART" id="SM00388">
    <property type="entry name" value="HisKA"/>
    <property type="match status" value="1"/>
</dbReference>
<evidence type="ECO:0000256" key="12">
    <source>
        <dbReference type="ARBA" id="ARBA00022989"/>
    </source>
</evidence>
<gene>
    <name evidence="24" type="ORF">SAMN05216175_106239</name>
</gene>
<sequence length="1103" mass="121364">MIERLFGKHSSKARIAIGQASIIISLVLIAAILGLLPNESNISRQARLTLAETIATNASLFITRADIKRMHATLEVTVKRNPELLSAGVRRRDEALLADIADHSMTWIPVEGGESTDTNIVVPVWEGEQQWGQVELRFTPIQATGIWGFITNPVSIFVLFLSISSFVIFFWYLGKMLKQLDPSQAIPDRVRSALDTMAESLIVMDVKQNIVLANQAFATLVDRPAEKLVGLKASSFPWKDHEDDDSVEKYPWKIAMDSGKPITNHIVRLQLSDDIKKSFMVNCSPVLLPGGKVGGVLVSLDDVTELEEKDIELRRSKDEAEMANRAKSEFLANMSHEIRTPMNAILGFTELLRRDRGGLQPEQRKHLNTISSSGQHLLDLINDILDLSKVEAGHLDVETIDCKPVQLIQQVMQTMKVKADEKGLELNFVADSDLPDVISTDPGRVRQILTNLIGNSIKFTDKGAVTVRVFVPDRSDPQLHIDVVDTGIGMTEQQVNSVFDPFVQADSSITRRFGGTGLGLSISQKFAHALGGDILVKSTAGQGSTFSLVLDVDDSAETSWLTAEELFFKFEQDESPEKFTWRLPKASILVVDDGNENRELVRLVLEDLGLDVVTGVHGQDGLEKVAASHFDIILMDVQMPVMDGYAAVKAMREMGIKQPVVALTAHAMKGIEMRCMEAGYSHYMTKPIDIEALISLLAELLGGEKIIGAHTEKHAEVDRVSKPVMPHPDKRASLEPLVSSLAVNVKFFEIIKRFVSKLGLQIEAMDAALETQRFSDLADLAHWLKGSAGSVGYAMFTEVAQELEEAAKAADASAVSENLAVVKQYHQRACLGLETLNDPGNKADVEKSAEKIIASSPETNSEKSAETNTENSRGIPPILTTPAKIVLQSTLSSSNAKYEEIVQRFVERLQEQIVEMQRAILVADYPALADLGHWLKGSAGSLGFADLTEPALELETAAKRADKAAVTASFEKVMALVFRIKNIDADLLLSKLKGLGGTSKALGEQPKIRSKLLAKNEKFRPIVERFVTRLHEQVDAMNSAHENMEFEVLAELAHWLKGAAGSVGLDEFTKSADDLEQFSKVKNLKDCECVLHLINTMVKQIEI</sequence>
<dbReference type="RefSeq" id="WP_090728079.1">
    <property type="nucleotide sequence ID" value="NZ_FOOU01000006.1"/>
</dbReference>
<dbReference type="CDD" id="cd00088">
    <property type="entry name" value="HPT"/>
    <property type="match status" value="1"/>
</dbReference>
<dbReference type="FunFam" id="1.10.287.130:FF:000038">
    <property type="entry name" value="Sensory transduction histidine kinase"/>
    <property type="match status" value="1"/>
</dbReference>
<feature type="domain" description="Response regulatory" evidence="21">
    <location>
        <begin position="587"/>
        <end position="701"/>
    </location>
</feature>
<dbReference type="OrthoDB" id="9810730at2"/>
<evidence type="ECO:0000256" key="14">
    <source>
        <dbReference type="ARBA" id="ARBA00023136"/>
    </source>
</evidence>
<feature type="domain" description="HPt" evidence="23">
    <location>
        <begin position="1015"/>
        <end position="1103"/>
    </location>
</feature>
<dbReference type="EMBL" id="FOOU01000006">
    <property type="protein sequence ID" value="SFG42815.1"/>
    <property type="molecule type" value="Genomic_DNA"/>
</dbReference>
<keyword evidence="5" id="KW-0997">Cell inner membrane</keyword>
<reference evidence="25" key="1">
    <citation type="submission" date="2016-10" db="EMBL/GenBank/DDBJ databases">
        <authorList>
            <person name="Varghese N."/>
            <person name="Submissions S."/>
        </authorList>
    </citation>
    <scope>NUCLEOTIDE SEQUENCE [LARGE SCALE GENOMIC DNA]</scope>
    <source>
        <strain evidence="25">CGMCC 1.10971</strain>
    </source>
</reference>
<feature type="domain" description="HPt" evidence="23">
    <location>
        <begin position="894"/>
        <end position="991"/>
    </location>
</feature>
<dbReference type="InterPro" id="IPR005467">
    <property type="entry name" value="His_kinase_dom"/>
</dbReference>
<evidence type="ECO:0000256" key="5">
    <source>
        <dbReference type="ARBA" id="ARBA00022519"/>
    </source>
</evidence>
<dbReference type="PROSITE" id="PS50112">
    <property type="entry name" value="PAS"/>
    <property type="match status" value="1"/>
</dbReference>
<keyword evidence="11" id="KW-0067">ATP-binding</keyword>
<dbReference type="PANTHER" id="PTHR43047">
    <property type="entry name" value="TWO-COMPONENT HISTIDINE PROTEIN KINASE"/>
    <property type="match status" value="1"/>
</dbReference>
<dbReference type="Gene3D" id="3.40.50.2300">
    <property type="match status" value="1"/>
</dbReference>
<feature type="modified residue" description="Phosphohistidine" evidence="16">
    <location>
        <position position="1054"/>
    </location>
</feature>
<feature type="domain" description="Histidine kinase" evidence="20">
    <location>
        <begin position="333"/>
        <end position="554"/>
    </location>
</feature>
<evidence type="ECO:0000256" key="8">
    <source>
        <dbReference type="ARBA" id="ARBA00022692"/>
    </source>
</evidence>
<dbReference type="PRINTS" id="PR00344">
    <property type="entry name" value="BCTRLSENSOR"/>
</dbReference>
<feature type="domain" description="HPt" evidence="23">
    <location>
        <begin position="743"/>
        <end position="839"/>
    </location>
</feature>
<feature type="transmembrane region" description="Helical" evidence="19">
    <location>
        <begin position="146"/>
        <end position="173"/>
    </location>
</feature>
<evidence type="ECO:0000256" key="11">
    <source>
        <dbReference type="ARBA" id="ARBA00022840"/>
    </source>
</evidence>
<dbReference type="InterPro" id="IPR003594">
    <property type="entry name" value="HATPase_dom"/>
</dbReference>
<dbReference type="SUPFAM" id="SSF55874">
    <property type="entry name" value="ATPase domain of HSP90 chaperone/DNA topoisomerase II/histidine kinase"/>
    <property type="match status" value="1"/>
</dbReference>
<evidence type="ECO:0000313" key="25">
    <source>
        <dbReference type="Proteomes" id="UP000198623"/>
    </source>
</evidence>
<dbReference type="SMART" id="SM00073">
    <property type="entry name" value="HPT"/>
    <property type="match status" value="3"/>
</dbReference>
<dbReference type="SUPFAM" id="SSF55785">
    <property type="entry name" value="PYP-like sensor domain (PAS domain)"/>
    <property type="match status" value="1"/>
</dbReference>
<organism evidence="24 25">
    <name type="scientific">Neptunomonas qingdaonensis</name>
    <dbReference type="NCBI Taxonomy" id="1045558"/>
    <lineage>
        <taxon>Bacteria</taxon>
        <taxon>Pseudomonadati</taxon>
        <taxon>Pseudomonadota</taxon>
        <taxon>Gammaproteobacteria</taxon>
        <taxon>Oceanospirillales</taxon>
        <taxon>Oceanospirillaceae</taxon>
        <taxon>Neptunomonas</taxon>
    </lineage>
</organism>
<dbReference type="InterPro" id="IPR003661">
    <property type="entry name" value="HisK_dim/P_dom"/>
</dbReference>
<dbReference type="InterPro" id="IPR036890">
    <property type="entry name" value="HATPase_C_sf"/>
</dbReference>
<dbReference type="Pfam" id="PF02518">
    <property type="entry name" value="HATPase_c"/>
    <property type="match status" value="1"/>
</dbReference>
<dbReference type="InterPro" id="IPR036097">
    <property type="entry name" value="HisK_dim/P_sf"/>
</dbReference>
<evidence type="ECO:0000256" key="4">
    <source>
        <dbReference type="ARBA" id="ARBA00022475"/>
    </source>
</evidence>
<evidence type="ECO:0000256" key="7">
    <source>
        <dbReference type="ARBA" id="ARBA00022679"/>
    </source>
</evidence>
<evidence type="ECO:0000256" key="16">
    <source>
        <dbReference type="PROSITE-ProRule" id="PRU00110"/>
    </source>
</evidence>
<dbReference type="SUPFAM" id="SSF52172">
    <property type="entry name" value="CheY-like"/>
    <property type="match status" value="1"/>
</dbReference>
<evidence type="ECO:0000256" key="19">
    <source>
        <dbReference type="SAM" id="Phobius"/>
    </source>
</evidence>
<accession>A0A1I2RQ32</accession>
<dbReference type="Proteomes" id="UP000198623">
    <property type="component" value="Unassembled WGS sequence"/>
</dbReference>
<dbReference type="NCBIfam" id="TIGR00229">
    <property type="entry name" value="sensory_box"/>
    <property type="match status" value="1"/>
</dbReference>
<dbReference type="Pfam" id="PF01627">
    <property type="entry name" value="Hpt"/>
    <property type="match status" value="3"/>
</dbReference>
<evidence type="ECO:0000259" key="23">
    <source>
        <dbReference type="PROSITE" id="PS50894"/>
    </source>
</evidence>
<keyword evidence="14 19" id="KW-0472">Membrane</keyword>
<feature type="region of interest" description="Disordered" evidence="18">
    <location>
        <begin position="852"/>
        <end position="875"/>
    </location>
</feature>
<keyword evidence="25" id="KW-1185">Reference proteome</keyword>
<dbReference type="Pfam" id="PF00512">
    <property type="entry name" value="HisKA"/>
    <property type="match status" value="1"/>
</dbReference>
<dbReference type="SUPFAM" id="SSF47226">
    <property type="entry name" value="Histidine-containing phosphotransfer domain, HPT domain"/>
    <property type="match status" value="3"/>
</dbReference>
<dbReference type="CDD" id="cd17546">
    <property type="entry name" value="REC_hyHK_CKI1_RcsC-like"/>
    <property type="match status" value="1"/>
</dbReference>
<dbReference type="InterPro" id="IPR013656">
    <property type="entry name" value="PAS_4"/>
</dbReference>
<evidence type="ECO:0000259" key="20">
    <source>
        <dbReference type="PROSITE" id="PS50109"/>
    </source>
</evidence>
<keyword evidence="7" id="KW-0808">Transferase</keyword>
<feature type="modified residue" description="Phosphohistidine" evidence="16">
    <location>
        <position position="933"/>
    </location>
</feature>
<evidence type="ECO:0000256" key="17">
    <source>
        <dbReference type="PROSITE-ProRule" id="PRU00169"/>
    </source>
</evidence>
<keyword evidence="9" id="KW-0547">Nucleotide-binding</keyword>
<feature type="modified residue" description="4-aspartylphosphate" evidence="17">
    <location>
        <position position="636"/>
    </location>
</feature>
<dbReference type="AlphaFoldDB" id="A0A1I2RQ32"/>
<comment type="subcellular location">
    <subcellularLocation>
        <location evidence="2">Cell inner membrane</location>
        <topology evidence="2">Multi-pass membrane protein</topology>
    </subcellularLocation>
</comment>
<dbReference type="FunFam" id="3.30.565.10:FF:000010">
    <property type="entry name" value="Sensor histidine kinase RcsC"/>
    <property type="match status" value="1"/>
</dbReference>
<keyword evidence="12 19" id="KW-1133">Transmembrane helix</keyword>
<feature type="modified residue" description="Phosphohistidine" evidence="16">
    <location>
        <position position="782"/>
    </location>
</feature>
<evidence type="ECO:0000256" key="3">
    <source>
        <dbReference type="ARBA" id="ARBA00012438"/>
    </source>
</evidence>
<evidence type="ECO:0000256" key="6">
    <source>
        <dbReference type="ARBA" id="ARBA00022553"/>
    </source>
</evidence>
<keyword evidence="6 17" id="KW-0597">Phosphoprotein</keyword>
<name>A0A1I2RQ32_9GAMM</name>
<evidence type="ECO:0000256" key="18">
    <source>
        <dbReference type="SAM" id="MobiDB-lite"/>
    </source>
</evidence>